<dbReference type="AlphaFoldDB" id="A0A1N7QQX4"/>
<evidence type="ECO:0008006" key="4">
    <source>
        <dbReference type="Google" id="ProtNLM"/>
    </source>
</evidence>
<proteinExistence type="predicted"/>
<evidence type="ECO:0000256" key="1">
    <source>
        <dbReference type="SAM" id="Phobius"/>
    </source>
</evidence>
<organism evidence="2 3">
    <name type="scientific">Gemmobacter megaterium</name>
    <dbReference type="NCBI Taxonomy" id="1086013"/>
    <lineage>
        <taxon>Bacteria</taxon>
        <taxon>Pseudomonadati</taxon>
        <taxon>Pseudomonadota</taxon>
        <taxon>Alphaproteobacteria</taxon>
        <taxon>Rhodobacterales</taxon>
        <taxon>Paracoccaceae</taxon>
        <taxon>Gemmobacter</taxon>
    </lineage>
</organism>
<feature type="transmembrane region" description="Helical" evidence="1">
    <location>
        <begin position="44"/>
        <end position="65"/>
    </location>
</feature>
<evidence type="ECO:0000313" key="2">
    <source>
        <dbReference type="EMBL" id="SIT25271.1"/>
    </source>
</evidence>
<accession>A0A1N7QQX4</accession>
<dbReference type="RefSeq" id="WP_076534572.1">
    <property type="nucleotide sequence ID" value="NZ_BMEH01000020.1"/>
</dbReference>
<keyword evidence="1" id="KW-1133">Transmembrane helix</keyword>
<protein>
    <recommendedName>
        <fullName evidence="4">DoxX-like family protein</fullName>
    </recommendedName>
</protein>
<feature type="transmembrane region" description="Helical" evidence="1">
    <location>
        <begin position="102"/>
        <end position="121"/>
    </location>
</feature>
<feature type="transmembrane region" description="Helical" evidence="1">
    <location>
        <begin position="70"/>
        <end position="90"/>
    </location>
</feature>
<keyword evidence="1" id="KW-0472">Membrane</keyword>
<dbReference type="STRING" id="1086013.SAMN05421774_12110"/>
<gene>
    <name evidence="2" type="ORF">SAMN05421774_12110</name>
</gene>
<keyword evidence="1" id="KW-0812">Transmembrane</keyword>
<dbReference type="Proteomes" id="UP000186141">
    <property type="component" value="Unassembled WGS sequence"/>
</dbReference>
<dbReference type="OrthoDB" id="1122739at2"/>
<sequence length="131" mass="13924">MTTKGLRIVVAVAILFGALTLLSGGRALFGDAAAKAAAGAAVPFVLWFNFLSGFVYVGAGVAIWLRKAWAIHLTAALVLAILIVFALFGLHVAQGGAFEARTVGAMVIRSAVWIVILLYLYRKRPTLERPV</sequence>
<reference evidence="2 3" key="1">
    <citation type="submission" date="2017-01" db="EMBL/GenBank/DDBJ databases">
        <authorList>
            <person name="Mah S.A."/>
            <person name="Swanson W.J."/>
            <person name="Moy G.W."/>
            <person name="Vacquier V.D."/>
        </authorList>
    </citation>
    <scope>NUCLEOTIDE SEQUENCE [LARGE SCALE GENOMIC DNA]</scope>
    <source>
        <strain evidence="2 3">DSM 26375</strain>
    </source>
</reference>
<name>A0A1N7QQX4_9RHOB</name>
<dbReference type="EMBL" id="FTOT01000021">
    <property type="protein sequence ID" value="SIT25271.1"/>
    <property type="molecule type" value="Genomic_DNA"/>
</dbReference>
<keyword evidence="3" id="KW-1185">Reference proteome</keyword>
<evidence type="ECO:0000313" key="3">
    <source>
        <dbReference type="Proteomes" id="UP000186141"/>
    </source>
</evidence>